<dbReference type="GeneID" id="108738801"/>
<dbReference type="FunCoup" id="A0A1W4X503">
    <property type="interactions" value="8"/>
</dbReference>
<protein>
    <recommendedName>
        <fullName evidence="8">Gustatory receptor</fullName>
    </recommendedName>
</protein>
<dbReference type="Pfam" id="PF08395">
    <property type="entry name" value="7tm_7"/>
    <property type="match status" value="1"/>
</dbReference>
<evidence type="ECO:0000256" key="6">
    <source>
        <dbReference type="ARBA" id="ARBA00023170"/>
    </source>
</evidence>
<evidence type="ECO:0000313" key="9">
    <source>
        <dbReference type="Proteomes" id="UP000192223"/>
    </source>
</evidence>
<dbReference type="STRING" id="224129.A0A1W4X503"/>
<dbReference type="RefSeq" id="XP_018327892.1">
    <property type="nucleotide sequence ID" value="XM_018472390.1"/>
</dbReference>
<feature type="transmembrane region" description="Helical" evidence="8">
    <location>
        <begin position="62"/>
        <end position="81"/>
    </location>
</feature>
<evidence type="ECO:0000256" key="2">
    <source>
        <dbReference type="ARBA" id="ARBA00022475"/>
    </source>
</evidence>
<keyword evidence="9" id="KW-1185">Reference proteome</keyword>
<comment type="subcellular location">
    <subcellularLocation>
        <location evidence="1 8">Cell membrane</location>
        <topology evidence="1 8">Multi-pass membrane protein</topology>
    </subcellularLocation>
</comment>
<name>A0A1W4X503_AGRPL</name>
<dbReference type="InParanoid" id="A0A1W4X503"/>
<feature type="transmembrane region" description="Helical" evidence="8">
    <location>
        <begin position="215"/>
        <end position="237"/>
    </location>
</feature>
<comment type="caution">
    <text evidence="8">Lacks conserved residue(s) required for the propagation of feature annotation.</text>
</comment>
<dbReference type="GO" id="GO:0050909">
    <property type="term" value="P:sensory perception of taste"/>
    <property type="evidence" value="ECO:0007669"/>
    <property type="project" value="InterPro"/>
</dbReference>
<dbReference type="KEGG" id="apln:108738801"/>
<evidence type="ECO:0000256" key="8">
    <source>
        <dbReference type="RuleBase" id="RU363108"/>
    </source>
</evidence>
<comment type="function">
    <text evidence="8">Gustatory receptor which mediates acceptance or avoidance behavior, depending on its substrates.</text>
</comment>
<evidence type="ECO:0000256" key="5">
    <source>
        <dbReference type="ARBA" id="ARBA00023136"/>
    </source>
</evidence>
<dbReference type="PANTHER" id="PTHR21143">
    <property type="entry name" value="INVERTEBRATE GUSTATORY RECEPTOR"/>
    <property type="match status" value="1"/>
</dbReference>
<dbReference type="GO" id="GO:0030425">
    <property type="term" value="C:dendrite"/>
    <property type="evidence" value="ECO:0007669"/>
    <property type="project" value="TreeGrafter"/>
</dbReference>
<keyword evidence="6 8" id="KW-0675">Receptor</keyword>
<keyword evidence="3 8" id="KW-0812">Transmembrane</keyword>
<comment type="similarity">
    <text evidence="8">Belongs to the insect chemoreceptor superfamily. Gustatory receptor (GR) family.</text>
</comment>
<keyword evidence="4 8" id="KW-1133">Transmembrane helix</keyword>
<dbReference type="Proteomes" id="UP000192223">
    <property type="component" value="Unplaced"/>
</dbReference>
<dbReference type="GO" id="GO:0030424">
    <property type="term" value="C:axon"/>
    <property type="evidence" value="ECO:0007669"/>
    <property type="project" value="TreeGrafter"/>
</dbReference>
<feature type="transmembrane region" description="Helical" evidence="8">
    <location>
        <begin position="178"/>
        <end position="200"/>
    </location>
</feature>
<keyword evidence="2 8" id="KW-1003">Cell membrane</keyword>
<dbReference type="PANTHER" id="PTHR21143:SF133">
    <property type="entry name" value="GUSTATORY AND PHEROMONE RECEPTOR 32A-RELATED"/>
    <property type="match status" value="1"/>
</dbReference>
<reference evidence="10" key="1">
    <citation type="submission" date="2025-08" db="UniProtKB">
        <authorList>
            <consortium name="RefSeq"/>
        </authorList>
    </citation>
    <scope>IDENTIFICATION</scope>
    <source>
        <tissue evidence="10">Entire body</tissue>
    </source>
</reference>
<evidence type="ECO:0000256" key="3">
    <source>
        <dbReference type="ARBA" id="ARBA00022692"/>
    </source>
</evidence>
<feature type="transmembrane region" description="Helical" evidence="8">
    <location>
        <begin position="6"/>
        <end position="23"/>
    </location>
</feature>
<dbReference type="GO" id="GO:0043025">
    <property type="term" value="C:neuronal cell body"/>
    <property type="evidence" value="ECO:0007669"/>
    <property type="project" value="TreeGrafter"/>
</dbReference>
<feature type="transmembrane region" description="Helical" evidence="8">
    <location>
        <begin position="93"/>
        <end position="113"/>
    </location>
</feature>
<evidence type="ECO:0000256" key="1">
    <source>
        <dbReference type="ARBA" id="ARBA00004651"/>
    </source>
</evidence>
<evidence type="ECO:0000256" key="4">
    <source>
        <dbReference type="ARBA" id="ARBA00022989"/>
    </source>
</evidence>
<gene>
    <name evidence="10" type="primary">LOC108738801</name>
</gene>
<dbReference type="GO" id="GO:0008049">
    <property type="term" value="P:male courtship behavior"/>
    <property type="evidence" value="ECO:0007669"/>
    <property type="project" value="TreeGrafter"/>
</dbReference>
<keyword evidence="5 8" id="KW-0472">Membrane</keyword>
<accession>A0A1W4X503</accession>
<dbReference type="GO" id="GO:0005886">
    <property type="term" value="C:plasma membrane"/>
    <property type="evidence" value="ECO:0007669"/>
    <property type="project" value="UniProtKB-SubCell"/>
</dbReference>
<dbReference type="OrthoDB" id="6815404at2759"/>
<organism evidence="9 10">
    <name type="scientific">Agrilus planipennis</name>
    <name type="common">Emerald ash borer</name>
    <name type="synonym">Agrilus marcopoli</name>
    <dbReference type="NCBI Taxonomy" id="224129"/>
    <lineage>
        <taxon>Eukaryota</taxon>
        <taxon>Metazoa</taxon>
        <taxon>Ecdysozoa</taxon>
        <taxon>Arthropoda</taxon>
        <taxon>Hexapoda</taxon>
        <taxon>Insecta</taxon>
        <taxon>Pterygota</taxon>
        <taxon>Neoptera</taxon>
        <taxon>Endopterygota</taxon>
        <taxon>Coleoptera</taxon>
        <taxon>Polyphaga</taxon>
        <taxon>Elateriformia</taxon>
        <taxon>Buprestoidea</taxon>
        <taxon>Buprestidae</taxon>
        <taxon>Agrilinae</taxon>
        <taxon>Agrilus</taxon>
    </lineage>
</organism>
<evidence type="ECO:0000313" key="10">
    <source>
        <dbReference type="RefSeq" id="XP_018327892.1"/>
    </source>
</evidence>
<dbReference type="GO" id="GO:0007165">
    <property type="term" value="P:signal transduction"/>
    <property type="evidence" value="ECO:0007669"/>
    <property type="project" value="UniProtKB-KW"/>
</dbReference>
<proteinExistence type="inferred from homology"/>
<keyword evidence="7 8" id="KW-0807">Transducer</keyword>
<dbReference type="GO" id="GO:0007635">
    <property type="term" value="P:chemosensory behavior"/>
    <property type="evidence" value="ECO:0007669"/>
    <property type="project" value="TreeGrafter"/>
</dbReference>
<dbReference type="InterPro" id="IPR013604">
    <property type="entry name" value="7TM_chemorcpt"/>
</dbReference>
<feature type="transmembrane region" description="Helical" evidence="8">
    <location>
        <begin position="280"/>
        <end position="306"/>
    </location>
</feature>
<dbReference type="AlphaFoldDB" id="A0A1W4X503"/>
<evidence type="ECO:0000256" key="7">
    <source>
        <dbReference type="ARBA" id="ARBA00023224"/>
    </source>
</evidence>
<sequence>MIGIVNVCATSVVVFVAWMGLLCHQKEYIRLIKEVARLDNRFQKLGVKIQYERLKKAIRVQCVVRMLFLITAIGTHIAMCLNRHTYVDNTIDYIAFVINSSICMQVCTFGLLLRDRFAILNNILKEIKDSQSNGRGGYIKIVDNIVNNKSIGIDFYFMKMVMRMHFDLSNVVKRINNIFGASLLALFLVSFQTSLFGFYFNDCAASHFDLLQLPAAAQLTIVSMVFTLDAAYLFYICTTTCNEARKSGAIIYQFQRQDDLRQQIDMFSLQMIHTKVEFNAAGLLAINYASVFSMLGAFTMNLIILIQFSTEKQYALCLEVPLENYK</sequence>